<reference evidence="2 3" key="1">
    <citation type="submission" date="2021-05" db="EMBL/GenBank/DDBJ databases">
        <title>Ornithinibacillus massiliensis sp. nov.</title>
        <authorList>
            <person name="Iwaza R."/>
            <person name="Lagier J.-C."/>
            <person name="Raoult D."/>
        </authorList>
    </citation>
    <scope>NUCLEOTIDE SEQUENCE [LARGE SCALE GENOMIC DNA]</scope>
    <source>
        <strain evidence="2 3">Marseille-P3601</strain>
    </source>
</reference>
<evidence type="ECO:0000313" key="2">
    <source>
        <dbReference type="EMBL" id="MBS3681405.1"/>
    </source>
</evidence>
<feature type="region of interest" description="Disordered" evidence="1">
    <location>
        <begin position="25"/>
        <end position="59"/>
    </location>
</feature>
<accession>A0ABS5MGG4</accession>
<dbReference type="EMBL" id="JAGXBY010000005">
    <property type="protein sequence ID" value="MBS3681405.1"/>
    <property type="molecule type" value="Genomic_DNA"/>
</dbReference>
<proteinExistence type="predicted"/>
<keyword evidence="3" id="KW-1185">Reference proteome</keyword>
<protein>
    <submittedName>
        <fullName evidence="2">Uncharacterized protein</fullName>
    </submittedName>
</protein>
<comment type="caution">
    <text evidence="2">The sequence shown here is derived from an EMBL/GenBank/DDBJ whole genome shotgun (WGS) entry which is preliminary data.</text>
</comment>
<dbReference type="RefSeq" id="WP_211742302.1">
    <property type="nucleotide sequence ID" value="NZ_JAGXBY010000005.1"/>
</dbReference>
<dbReference type="PROSITE" id="PS51257">
    <property type="entry name" value="PROKAR_LIPOPROTEIN"/>
    <property type="match status" value="1"/>
</dbReference>
<dbReference type="Proteomes" id="UP000681870">
    <property type="component" value="Unassembled WGS sequence"/>
</dbReference>
<name>A0ABS5MGG4_9BACI</name>
<evidence type="ECO:0000256" key="1">
    <source>
        <dbReference type="SAM" id="MobiDB-lite"/>
    </source>
</evidence>
<gene>
    <name evidence="2" type="ORF">KGF86_14480</name>
</gene>
<feature type="compositionally biased region" description="Basic and acidic residues" evidence="1">
    <location>
        <begin position="36"/>
        <end position="45"/>
    </location>
</feature>
<evidence type="ECO:0000313" key="3">
    <source>
        <dbReference type="Proteomes" id="UP000681870"/>
    </source>
</evidence>
<organism evidence="2 3">
    <name type="scientific">Ornithinibacillus massiliensis</name>
    <dbReference type="NCBI Taxonomy" id="1944633"/>
    <lineage>
        <taxon>Bacteria</taxon>
        <taxon>Bacillati</taxon>
        <taxon>Bacillota</taxon>
        <taxon>Bacilli</taxon>
        <taxon>Bacillales</taxon>
        <taxon>Bacillaceae</taxon>
        <taxon>Ornithinibacillus</taxon>
    </lineage>
</organism>
<sequence length="342" mass="38095">MKMRVEGFIVLIIILVILAACSNSEEQTNGNESEEEIKTSEVEKIEEQEEEEQVSEKVSFEVKDTTAPEDQGDLNVWFEGDFHVVGDKVRVNGTTNLLPGSKLQLMTTPVAGTFIGGGAQGKVEESGAFELEANLPDDYEGILHIELTFKVGDQYTEELAEYYIEGIRGDFAQIYYDAFEEAMFDKASFAQIVVIDGSKQSFSITKPEWNIPDDLGSKHVRITPTLERQGDYIVLNIESNLLEEATIHARAEIPNYITSGFQGTSEVNPDGTAVIYIVDPEKDDRIKDLEEYEIVISFEPDNNQSINVVEAYGENGEELEGDLVVNTENGKNVVQRLSITVE</sequence>